<dbReference type="InterPro" id="IPR053233">
    <property type="entry name" value="ABRA-related"/>
</dbReference>
<feature type="compositionally biased region" description="Acidic residues" evidence="2">
    <location>
        <begin position="350"/>
        <end position="367"/>
    </location>
</feature>
<feature type="compositionally biased region" description="Basic and acidic residues" evidence="2">
    <location>
        <begin position="421"/>
        <end position="435"/>
    </location>
</feature>
<dbReference type="InParanoid" id="D7G7M1"/>
<feature type="compositionally biased region" description="Basic residues" evidence="2">
    <location>
        <begin position="283"/>
        <end position="293"/>
    </location>
</feature>
<feature type="region of interest" description="Disordered" evidence="2">
    <location>
        <begin position="969"/>
        <end position="1009"/>
    </location>
</feature>
<dbReference type="CDD" id="cd00201">
    <property type="entry name" value="WW"/>
    <property type="match status" value="1"/>
</dbReference>
<feature type="region of interest" description="Disordered" evidence="2">
    <location>
        <begin position="1"/>
        <end position="31"/>
    </location>
</feature>
<proteinExistence type="predicted"/>
<feature type="region of interest" description="Disordered" evidence="2">
    <location>
        <begin position="1192"/>
        <end position="1268"/>
    </location>
</feature>
<accession>D7G7M1</accession>
<feature type="compositionally biased region" description="Polar residues" evidence="2">
    <location>
        <begin position="171"/>
        <end position="185"/>
    </location>
</feature>
<feature type="compositionally biased region" description="Basic and acidic residues" evidence="2">
    <location>
        <begin position="803"/>
        <end position="827"/>
    </location>
</feature>
<feature type="region of interest" description="Disordered" evidence="2">
    <location>
        <begin position="803"/>
        <end position="930"/>
    </location>
</feature>
<feature type="region of interest" description="Disordered" evidence="2">
    <location>
        <begin position="103"/>
        <end position="706"/>
    </location>
</feature>
<dbReference type="PROSITE" id="PS50020">
    <property type="entry name" value="WW_DOMAIN_2"/>
    <property type="match status" value="1"/>
</dbReference>
<dbReference type="InterPro" id="IPR036020">
    <property type="entry name" value="WW_dom_sf"/>
</dbReference>
<feature type="compositionally biased region" description="Basic and acidic residues" evidence="2">
    <location>
        <begin position="1257"/>
        <end position="1268"/>
    </location>
</feature>
<feature type="region of interest" description="Disordered" evidence="2">
    <location>
        <begin position="740"/>
        <end position="789"/>
    </location>
</feature>
<dbReference type="eggNOG" id="ENOG502QR4A">
    <property type="taxonomic scope" value="Eukaryota"/>
</dbReference>
<dbReference type="EMBL" id="FN649075">
    <property type="protein sequence ID" value="CBJ27760.1"/>
    <property type="molecule type" value="Genomic_DNA"/>
</dbReference>
<feature type="compositionally biased region" description="Basic and acidic residues" evidence="2">
    <location>
        <begin position="490"/>
        <end position="504"/>
    </location>
</feature>
<feature type="compositionally biased region" description="Basic and acidic residues" evidence="2">
    <location>
        <begin position="564"/>
        <end position="577"/>
    </location>
</feature>
<feature type="compositionally biased region" description="Basic and acidic residues" evidence="2">
    <location>
        <begin position="835"/>
        <end position="847"/>
    </location>
</feature>
<keyword evidence="1" id="KW-0175">Coiled coil</keyword>
<feature type="compositionally biased region" description="Basic and acidic residues" evidence="2">
    <location>
        <begin position="300"/>
        <end position="322"/>
    </location>
</feature>
<feature type="coiled-coil region" evidence="1">
    <location>
        <begin position="1068"/>
        <end position="1095"/>
    </location>
</feature>
<feature type="region of interest" description="Disordered" evidence="2">
    <location>
        <begin position="1282"/>
        <end position="1301"/>
    </location>
</feature>
<dbReference type="Gene3D" id="3.30.1470.10">
    <property type="entry name" value="Photosystem I PsaD, reaction center subunit II"/>
    <property type="match status" value="1"/>
</dbReference>
<feature type="compositionally biased region" description="Basic and acidic residues" evidence="2">
    <location>
        <begin position="911"/>
        <end position="930"/>
    </location>
</feature>
<dbReference type="PANTHER" id="PTHR21715:SF0">
    <property type="entry name" value="RH04127P"/>
    <property type="match status" value="1"/>
</dbReference>
<feature type="compositionally biased region" description="Basic and acidic residues" evidence="2">
    <location>
        <begin position="513"/>
        <end position="533"/>
    </location>
</feature>
<sequence length="1435" mass="158560">MAPAGDDDEQLPTTKGAEDGAPPESEEDYVEAVTRHAKYLGMDPERDGAYMWIAEEALSAEVPEGWVTGEGEGEYEGLVYYYNEATGESTWDHPLDEYYREKLKRKKARRAAREKEEKGNRQDSKSRASASKSRASRSTSSRRHRSGDDMENDERSESRSRREHTTEKHGSSNGVANGDQGSQSSGHRDNAKRSKTRKDSRRHRDDRERSRHRSTSSRTQRDDNGDGRDERRSSTHRRNASNRHSDSGRAHRREEEDWGHRRKEEGRRRRGSGREQESSSERHRSRTRDKTRRSSSGGGESDRSKPDEPPEGRETQEDRGNRVDMPAVHHSVDGRSSTQASPAAWKNNDMEEIDFEDELRDMEEGDGDPNVRHESPTEMEAPDAEPQGRSSPAVSGVGIDTKNQGEPLSSPPMSKAAAIAMDDKARRSSPRDHPNKASKANKLGNEDETHSRRDTSGERGINSRESGLPSAAGKADRDLDDWPEVAGNPAKEDASGDSAKEQKGKQYSSAHGTRTERESRAETGRRGRERDDQPDVVFANAADRNRSYGEDSDDHWRGNGATRGYDRNVERTSERESRRLRHGGGIERDRDSGMASPRRGDRTDRNDGQGGHSGRRPTAKGNTAGPRRPSGSLGGDHGADQYSSGDRWDHQYSSFGDIEGQRWGGGERVTAMQRHRRDEDMQQMTREKDKVERQLQQQQQDAAKKARELENKVLKLEASLASSTSREDLLRRELADAARREGVAQEKHARALSEQERNATSLKEKLAEAASKTREMSVAGVAGKEKEEGLRLELKNALKKAEDAEGALARKEEAEKASAERESDVPRLRLLLANKESETENQGKDLVEMQSRLAEALTKESESSKEVHRTRDLAERRRLEAAETSARASTSEAALSQAASEMSALNHALSRARDEVSFKESEIAKAGEEASRLRVQLGLEQEKRSNAEACQQRTKAALESEAESFRARAAELQSANASMEREMRNGQQDALSRLRESERERDAAVYEGKRSAELAASAETWRLKETLRADAAEAKALSTGTEVAELRSEAARLRTSMDAVAAPHVKRNMELRRQVQDARRGAADLTAEAKRLQETHTSELSSLKDEVSRKLPWIAEKAVAEAGKHFRQKAEEDMKALRADRDRRLEELQAAMTEDEARRHDDVAGARVEAERFRVLGQVEAHINALRAQLKHETPGPDSLTGNEGPNPGGGAGLSSTPSGGTRMPGHSVSAAGAGETVEVPLPVETRGNYHHPPPTARERSGNEDGLTEREDMRLNRLLRSSNSSALSSPPPTPGDVMAPISPHRRAELNEQRSITTATPGVHNNGASGGEGSARRVGEGDAEQQYRYAIGGATDGGVSDLPRELFAASPTGGTGRTSGDKLARRLGEARDNGGYTATPRFGSLAGDVEDDLEDISDGGFHSGCWRRKYVRGEMR</sequence>
<dbReference type="OMA" id="RTHESQW"/>
<feature type="region of interest" description="Disordered" evidence="2">
    <location>
        <begin position="1314"/>
        <end position="1341"/>
    </location>
</feature>
<feature type="coiled-coil region" evidence="1">
    <location>
        <begin position="1127"/>
        <end position="1154"/>
    </location>
</feature>
<feature type="compositionally biased region" description="Basic and acidic residues" evidence="2">
    <location>
        <begin position="584"/>
        <end position="607"/>
    </location>
</feature>
<feature type="compositionally biased region" description="Basic and acidic residues" evidence="2">
    <location>
        <begin position="676"/>
        <end position="693"/>
    </location>
</feature>
<feature type="compositionally biased region" description="Basic and acidic residues" evidence="2">
    <location>
        <begin position="111"/>
        <end position="126"/>
    </location>
</feature>
<dbReference type="SUPFAM" id="SSF51045">
    <property type="entry name" value="WW domain"/>
    <property type="match status" value="1"/>
</dbReference>
<organism evidence="4 5">
    <name type="scientific">Ectocarpus siliculosus</name>
    <name type="common">Brown alga</name>
    <name type="synonym">Conferva siliculosa</name>
    <dbReference type="NCBI Taxonomy" id="2880"/>
    <lineage>
        <taxon>Eukaryota</taxon>
        <taxon>Sar</taxon>
        <taxon>Stramenopiles</taxon>
        <taxon>Ochrophyta</taxon>
        <taxon>PX clade</taxon>
        <taxon>Phaeophyceae</taxon>
        <taxon>Ectocarpales</taxon>
        <taxon>Ectocarpaceae</taxon>
        <taxon>Ectocarpus</taxon>
    </lineage>
</organism>
<feature type="compositionally biased region" description="Acidic residues" evidence="2">
    <location>
        <begin position="1"/>
        <end position="10"/>
    </location>
</feature>
<feature type="compositionally biased region" description="Basic and acidic residues" evidence="2">
    <location>
        <begin position="444"/>
        <end position="457"/>
    </location>
</feature>
<feature type="compositionally biased region" description="Low complexity" evidence="2">
    <location>
        <begin position="882"/>
        <end position="896"/>
    </location>
</feature>
<feature type="region of interest" description="Disordered" evidence="2">
    <location>
        <begin position="1353"/>
        <end position="1380"/>
    </location>
</feature>
<name>D7G7M1_ECTSI</name>
<evidence type="ECO:0000256" key="2">
    <source>
        <dbReference type="SAM" id="MobiDB-lite"/>
    </source>
</evidence>
<feature type="compositionally biased region" description="Low complexity" evidence="2">
    <location>
        <begin position="127"/>
        <end position="139"/>
    </location>
</feature>
<feature type="compositionally biased region" description="Basic and acidic residues" evidence="2">
    <location>
        <begin position="219"/>
        <end position="233"/>
    </location>
</feature>
<feature type="compositionally biased region" description="Basic and acidic residues" evidence="2">
    <location>
        <begin position="857"/>
        <end position="881"/>
    </location>
</feature>
<feature type="compositionally biased region" description="Basic and acidic residues" evidence="2">
    <location>
        <begin position="740"/>
        <end position="775"/>
    </location>
</feature>
<feature type="compositionally biased region" description="Basic and acidic residues" evidence="2">
    <location>
        <begin position="543"/>
        <end position="557"/>
    </location>
</feature>
<evidence type="ECO:0000313" key="4">
    <source>
        <dbReference type="EMBL" id="CBJ27760.1"/>
    </source>
</evidence>
<feature type="domain" description="WW" evidence="3">
    <location>
        <begin position="60"/>
        <end position="96"/>
    </location>
</feature>
<dbReference type="SMART" id="SM00456">
    <property type="entry name" value="WW"/>
    <property type="match status" value="1"/>
</dbReference>
<reference evidence="4 5" key="1">
    <citation type="journal article" date="2010" name="Nature">
        <title>The Ectocarpus genome and the independent evolution of multicellularity in brown algae.</title>
        <authorList>
            <person name="Cock J.M."/>
            <person name="Sterck L."/>
            <person name="Rouze P."/>
            <person name="Scornet D."/>
            <person name="Allen A.E."/>
            <person name="Amoutzias G."/>
            <person name="Anthouard V."/>
            <person name="Artiguenave F."/>
            <person name="Aury J.M."/>
            <person name="Badger J.H."/>
            <person name="Beszteri B."/>
            <person name="Billiau K."/>
            <person name="Bonnet E."/>
            <person name="Bothwell J.H."/>
            <person name="Bowler C."/>
            <person name="Boyen C."/>
            <person name="Brownlee C."/>
            <person name="Carrano C.J."/>
            <person name="Charrier B."/>
            <person name="Cho G.Y."/>
            <person name="Coelho S.M."/>
            <person name="Collen J."/>
            <person name="Corre E."/>
            <person name="Da Silva C."/>
            <person name="Delage L."/>
            <person name="Delaroque N."/>
            <person name="Dittami S.M."/>
            <person name="Doulbeau S."/>
            <person name="Elias M."/>
            <person name="Farnham G."/>
            <person name="Gachon C.M."/>
            <person name="Gschloessl B."/>
            <person name="Heesch S."/>
            <person name="Jabbari K."/>
            <person name="Jubin C."/>
            <person name="Kawai H."/>
            <person name="Kimura K."/>
            <person name="Kloareg B."/>
            <person name="Kupper F.C."/>
            <person name="Lang D."/>
            <person name="Le Bail A."/>
            <person name="Leblanc C."/>
            <person name="Lerouge P."/>
            <person name="Lohr M."/>
            <person name="Lopez P.J."/>
            <person name="Martens C."/>
            <person name="Maumus F."/>
            <person name="Michel G."/>
            <person name="Miranda-Saavedra D."/>
            <person name="Morales J."/>
            <person name="Moreau H."/>
            <person name="Motomura T."/>
            <person name="Nagasato C."/>
            <person name="Napoli C.A."/>
            <person name="Nelson D.R."/>
            <person name="Nyvall-Collen P."/>
            <person name="Peters A.F."/>
            <person name="Pommier C."/>
            <person name="Potin P."/>
            <person name="Poulain J."/>
            <person name="Quesneville H."/>
            <person name="Read B."/>
            <person name="Rensing S.A."/>
            <person name="Ritter A."/>
            <person name="Rousvoal S."/>
            <person name="Samanta M."/>
            <person name="Samson G."/>
            <person name="Schroeder D.C."/>
            <person name="Segurens B."/>
            <person name="Strittmatter M."/>
            <person name="Tonon T."/>
            <person name="Tregear J.W."/>
            <person name="Valentin K."/>
            <person name="von Dassow P."/>
            <person name="Yamagishi T."/>
            <person name="Van de Peer Y."/>
            <person name="Wincker P."/>
        </authorList>
    </citation>
    <scope>NUCLEOTIDE SEQUENCE [LARGE SCALE GENOMIC DNA]</scope>
    <source>
        <strain evidence="5">Ec32 / CCAP1310/4</strain>
    </source>
</reference>
<dbReference type="PANTHER" id="PTHR21715">
    <property type="entry name" value="RH04127P"/>
    <property type="match status" value="1"/>
</dbReference>
<dbReference type="OrthoDB" id="6344460at2759"/>
<dbReference type="EMBL" id="FN649746">
    <property type="protein sequence ID" value="CBJ27760.1"/>
    <property type="molecule type" value="Genomic_DNA"/>
</dbReference>
<protein>
    <recommendedName>
        <fullName evidence="3">WW domain-containing protein</fullName>
    </recommendedName>
</protein>
<gene>
    <name evidence="4" type="ORF">Esi_0084_0059</name>
</gene>
<feature type="compositionally biased region" description="Basic and acidic residues" evidence="2">
    <location>
        <begin position="992"/>
        <end position="1009"/>
    </location>
</feature>
<feature type="compositionally biased region" description="Basic and acidic residues" evidence="2">
    <location>
        <begin position="153"/>
        <end position="170"/>
    </location>
</feature>
<evidence type="ECO:0000259" key="3">
    <source>
        <dbReference type="PROSITE" id="PS50020"/>
    </source>
</evidence>
<feature type="compositionally biased region" description="Basic and acidic residues" evidence="2">
    <location>
        <begin position="243"/>
        <end position="282"/>
    </location>
</feature>
<dbReference type="Proteomes" id="UP000002630">
    <property type="component" value="Linkage Group LG21"/>
</dbReference>
<evidence type="ECO:0000256" key="1">
    <source>
        <dbReference type="SAM" id="Coils"/>
    </source>
</evidence>
<evidence type="ECO:0000313" key="5">
    <source>
        <dbReference type="Proteomes" id="UP000002630"/>
    </source>
</evidence>
<dbReference type="InterPro" id="IPR001202">
    <property type="entry name" value="WW_dom"/>
</dbReference>
<keyword evidence="5" id="KW-1185">Reference proteome</keyword>